<dbReference type="GO" id="GO:0007059">
    <property type="term" value="P:chromosome segregation"/>
    <property type="evidence" value="ECO:0007669"/>
    <property type="project" value="UniProtKB-KW"/>
</dbReference>
<comment type="subcellular location">
    <subcellularLocation>
        <location evidence="1">Cytoplasm</location>
    </subcellularLocation>
</comment>
<dbReference type="Gene3D" id="1.10.150.130">
    <property type="match status" value="1"/>
</dbReference>
<evidence type="ECO:0000259" key="12">
    <source>
        <dbReference type="PROSITE" id="PS51900"/>
    </source>
</evidence>
<dbReference type="HAMAP" id="MF_01808">
    <property type="entry name" value="Recomb_XerC_XerD"/>
    <property type="match status" value="1"/>
</dbReference>
<dbReference type="GO" id="GO:0009009">
    <property type="term" value="F:site-specific recombinase activity"/>
    <property type="evidence" value="ECO:0007669"/>
    <property type="project" value="InterPro"/>
</dbReference>
<dbReference type="InterPro" id="IPR002104">
    <property type="entry name" value="Integrase_catalytic"/>
</dbReference>
<evidence type="ECO:0000256" key="10">
    <source>
        <dbReference type="ARBA" id="ARBA00023306"/>
    </source>
</evidence>
<feature type="domain" description="Tyr recombinase" evidence="11">
    <location>
        <begin position="107"/>
        <end position="291"/>
    </location>
</feature>
<dbReference type="InterPro" id="IPR011932">
    <property type="entry name" value="Recomb_XerD"/>
</dbReference>
<dbReference type="GO" id="GO:0051301">
    <property type="term" value="P:cell division"/>
    <property type="evidence" value="ECO:0007669"/>
    <property type="project" value="UniProtKB-KW"/>
</dbReference>
<evidence type="ECO:0000256" key="5">
    <source>
        <dbReference type="ARBA" id="ARBA00022618"/>
    </source>
</evidence>
<name>A0A381SE23_9ZZZZ</name>
<accession>A0A381SE23</accession>
<keyword evidence="7" id="KW-0229">DNA integration</keyword>
<dbReference type="Gene3D" id="1.10.443.10">
    <property type="entry name" value="Intergrase catalytic core"/>
    <property type="match status" value="1"/>
</dbReference>
<dbReference type="EMBL" id="UINC01002935">
    <property type="protein sequence ID" value="SVA01744.1"/>
    <property type="molecule type" value="Genomic_DNA"/>
</dbReference>
<dbReference type="GO" id="GO:0005737">
    <property type="term" value="C:cytoplasm"/>
    <property type="evidence" value="ECO:0007669"/>
    <property type="project" value="UniProtKB-SubCell"/>
</dbReference>
<dbReference type="SUPFAM" id="SSF56349">
    <property type="entry name" value="DNA breaking-rejoining enzymes"/>
    <property type="match status" value="1"/>
</dbReference>
<feature type="domain" description="Core-binding (CB)" evidence="12">
    <location>
        <begin position="1"/>
        <end position="86"/>
    </location>
</feature>
<dbReference type="PROSITE" id="PS51900">
    <property type="entry name" value="CB"/>
    <property type="match status" value="1"/>
</dbReference>
<dbReference type="InterPro" id="IPR023009">
    <property type="entry name" value="Tyrosine_recombinase_XerC/XerD"/>
</dbReference>
<dbReference type="NCBIfam" id="NF001399">
    <property type="entry name" value="PRK00283.1"/>
    <property type="match status" value="1"/>
</dbReference>
<keyword evidence="5" id="KW-0132">Cell division</keyword>
<organism evidence="13">
    <name type="scientific">marine metagenome</name>
    <dbReference type="NCBI Taxonomy" id="408172"/>
    <lineage>
        <taxon>unclassified sequences</taxon>
        <taxon>metagenomes</taxon>
        <taxon>ecological metagenomes</taxon>
    </lineage>
</organism>
<dbReference type="Pfam" id="PF00589">
    <property type="entry name" value="Phage_integrase"/>
    <property type="match status" value="1"/>
</dbReference>
<evidence type="ECO:0000256" key="1">
    <source>
        <dbReference type="ARBA" id="ARBA00004496"/>
    </source>
</evidence>
<keyword evidence="10" id="KW-0131">Cell cycle</keyword>
<dbReference type="GO" id="GO:0003677">
    <property type="term" value="F:DNA binding"/>
    <property type="evidence" value="ECO:0007669"/>
    <property type="project" value="UniProtKB-KW"/>
</dbReference>
<gene>
    <name evidence="13" type="ORF">METZ01_LOCUS54598</name>
</gene>
<dbReference type="PROSITE" id="PS51898">
    <property type="entry name" value="TYR_RECOMBINASE"/>
    <property type="match status" value="1"/>
</dbReference>
<evidence type="ECO:0000256" key="4">
    <source>
        <dbReference type="ARBA" id="ARBA00022490"/>
    </source>
</evidence>
<dbReference type="AlphaFoldDB" id="A0A381SE23"/>
<proteinExistence type="inferred from homology"/>
<keyword evidence="4" id="KW-0963">Cytoplasm</keyword>
<keyword evidence="8" id="KW-0238">DNA-binding</keyword>
<dbReference type="GO" id="GO:0006310">
    <property type="term" value="P:DNA recombination"/>
    <property type="evidence" value="ECO:0007669"/>
    <property type="project" value="UniProtKB-KW"/>
</dbReference>
<dbReference type="NCBIfam" id="NF040815">
    <property type="entry name" value="recomb_XerA_Arch"/>
    <property type="match status" value="1"/>
</dbReference>
<evidence type="ECO:0000313" key="13">
    <source>
        <dbReference type="EMBL" id="SVA01744.1"/>
    </source>
</evidence>
<reference evidence="13" key="1">
    <citation type="submission" date="2018-05" db="EMBL/GenBank/DDBJ databases">
        <authorList>
            <person name="Lanie J.A."/>
            <person name="Ng W.-L."/>
            <person name="Kazmierczak K.M."/>
            <person name="Andrzejewski T.M."/>
            <person name="Davidsen T.M."/>
            <person name="Wayne K.J."/>
            <person name="Tettelin H."/>
            <person name="Glass J.I."/>
            <person name="Rusch D."/>
            <person name="Podicherti R."/>
            <person name="Tsui H.-C.T."/>
            <person name="Winkler M.E."/>
        </authorList>
    </citation>
    <scope>NUCLEOTIDE SEQUENCE</scope>
</reference>
<comment type="similarity">
    <text evidence="2">Belongs to the 'phage' integrase family. XerD subfamily.</text>
</comment>
<dbReference type="Pfam" id="PF02899">
    <property type="entry name" value="Phage_int_SAM_1"/>
    <property type="match status" value="1"/>
</dbReference>
<dbReference type="InterPro" id="IPR004107">
    <property type="entry name" value="Integrase_SAM-like_N"/>
</dbReference>
<evidence type="ECO:0000256" key="8">
    <source>
        <dbReference type="ARBA" id="ARBA00023125"/>
    </source>
</evidence>
<dbReference type="InterPro" id="IPR050090">
    <property type="entry name" value="Tyrosine_recombinase_XerCD"/>
</dbReference>
<evidence type="ECO:0000256" key="2">
    <source>
        <dbReference type="ARBA" id="ARBA00010450"/>
    </source>
</evidence>
<dbReference type="InterPro" id="IPR013762">
    <property type="entry name" value="Integrase-like_cat_sf"/>
</dbReference>
<dbReference type="InterPro" id="IPR044068">
    <property type="entry name" value="CB"/>
</dbReference>
<evidence type="ECO:0000259" key="11">
    <source>
        <dbReference type="PROSITE" id="PS51898"/>
    </source>
</evidence>
<dbReference type="PANTHER" id="PTHR30349">
    <property type="entry name" value="PHAGE INTEGRASE-RELATED"/>
    <property type="match status" value="1"/>
</dbReference>
<keyword evidence="9" id="KW-0233">DNA recombination</keyword>
<evidence type="ECO:0000256" key="7">
    <source>
        <dbReference type="ARBA" id="ARBA00022908"/>
    </source>
</evidence>
<dbReference type="PANTHER" id="PTHR30349:SF81">
    <property type="entry name" value="TYROSINE RECOMBINASE XERC"/>
    <property type="match status" value="1"/>
</dbReference>
<dbReference type="InterPro" id="IPR010998">
    <property type="entry name" value="Integrase_recombinase_N"/>
</dbReference>
<evidence type="ECO:0000256" key="6">
    <source>
        <dbReference type="ARBA" id="ARBA00022829"/>
    </source>
</evidence>
<evidence type="ECO:0000256" key="3">
    <source>
        <dbReference type="ARBA" id="ARBA00015810"/>
    </source>
</evidence>
<dbReference type="InterPro" id="IPR011010">
    <property type="entry name" value="DNA_brk_join_enz"/>
</dbReference>
<dbReference type="NCBIfam" id="TIGR02225">
    <property type="entry name" value="recomb_XerD"/>
    <property type="match status" value="1"/>
</dbReference>
<keyword evidence="6" id="KW-0159">Chromosome partition</keyword>
<sequence length="297" mass="34345">MDTYLEDYLTMLRVEKNLSTNSITSYKTDLKRYINFLFNKESIQDLNSIRQIHIRNFIRYLNDQNLSSASINRSFSSIRSYHKYLSGEERISHNPTQLLEAPKISKKLPKVLSIQEVDVIINSVKLEESMGYRDKAILETLYSAGLRVSELCALEMNNILFDSAMLRVVGKGNKERYVPLGSKAIKLINDYCKYIRSLLINKKKTDGNVFLSKNGKKLTRMTIFNIMKKWTQISGINKDISPHTFRHSFATHLLEGGADLRAVQEMLGHSDISTTQIYTHLDNEYLKEVHRTFHPRA</sequence>
<protein>
    <recommendedName>
        <fullName evidence="3">Tyrosine recombinase XerD</fullName>
    </recommendedName>
</protein>
<evidence type="ECO:0000256" key="9">
    <source>
        <dbReference type="ARBA" id="ARBA00023172"/>
    </source>
</evidence>
<dbReference type="CDD" id="cd00798">
    <property type="entry name" value="INT_XerDC_C"/>
    <property type="match status" value="1"/>
</dbReference>